<comment type="similarity">
    <text evidence="1 13 14">Belongs to the ATPase B chain family.</text>
</comment>
<keyword evidence="6 13" id="KW-0375">Hydrogen ion transport</keyword>
<keyword evidence="5 13" id="KW-0812">Transmembrane</keyword>
<dbReference type="CDD" id="cd06503">
    <property type="entry name" value="ATP-synt_Fo_b"/>
    <property type="match status" value="1"/>
</dbReference>
<evidence type="ECO:0000256" key="8">
    <source>
        <dbReference type="ARBA" id="ARBA00023065"/>
    </source>
</evidence>
<evidence type="ECO:0000256" key="13">
    <source>
        <dbReference type="HAMAP-Rule" id="MF_01398"/>
    </source>
</evidence>
<dbReference type="HAMAP" id="MF_01398">
    <property type="entry name" value="ATP_synth_b_bprime"/>
    <property type="match status" value="1"/>
</dbReference>
<protein>
    <recommendedName>
        <fullName evidence="13">ATP synthase subunit b</fullName>
    </recommendedName>
    <alternativeName>
        <fullName evidence="13">ATP synthase F(0) sector subunit b</fullName>
    </alternativeName>
    <alternativeName>
        <fullName evidence="13">ATPase subunit I</fullName>
    </alternativeName>
    <alternativeName>
        <fullName evidence="13">F-type ATPase subunit b</fullName>
        <shortName evidence="13">F-ATPase subunit b</shortName>
    </alternativeName>
</protein>
<dbReference type="STRING" id="157463.GCA_001047075_00088"/>
<evidence type="ECO:0000313" key="16">
    <source>
        <dbReference type="EMBL" id="GAO99167.1"/>
    </source>
</evidence>
<dbReference type="NCBIfam" id="TIGR01144">
    <property type="entry name" value="ATP_synt_b"/>
    <property type="match status" value="1"/>
</dbReference>
<evidence type="ECO:0000256" key="7">
    <source>
        <dbReference type="ARBA" id="ARBA00022989"/>
    </source>
</evidence>
<evidence type="ECO:0000256" key="15">
    <source>
        <dbReference type="SAM" id="Coils"/>
    </source>
</evidence>
<comment type="subcellular location">
    <subcellularLocation>
        <location evidence="13">Cell membrane</location>
        <topology evidence="13">Single-pass membrane protein</topology>
    </subcellularLocation>
    <subcellularLocation>
        <location evidence="12">Endomembrane system</location>
        <topology evidence="12">Single-pass membrane protein</topology>
    </subcellularLocation>
</comment>
<evidence type="ECO:0000256" key="11">
    <source>
        <dbReference type="ARBA" id="ARBA00025198"/>
    </source>
</evidence>
<evidence type="ECO:0000256" key="3">
    <source>
        <dbReference type="ARBA" id="ARBA00022475"/>
    </source>
</evidence>
<evidence type="ECO:0000256" key="9">
    <source>
        <dbReference type="ARBA" id="ARBA00023136"/>
    </source>
</evidence>
<dbReference type="PANTHER" id="PTHR33445">
    <property type="entry name" value="ATP SYNTHASE SUBUNIT B', CHLOROPLASTIC"/>
    <property type="match status" value="1"/>
</dbReference>
<feature type="coiled-coil region" evidence="15">
    <location>
        <begin position="40"/>
        <end position="74"/>
    </location>
</feature>
<keyword evidence="4 13" id="KW-0138">CF(0)</keyword>
<dbReference type="Pfam" id="PF00430">
    <property type="entry name" value="ATP-synt_B"/>
    <property type="match status" value="1"/>
</dbReference>
<dbReference type="InterPro" id="IPR050059">
    <property type="entry name" value="ATP_synthase_B_chain"/>
</dbReference>
<comment type="function">
    <text evidence="13">Component of the F(0) channel, it forms part of the peripheral stalk, linking F(1) to F(0).</text>
</comment>
<evidence type="ECO:0000256" key="5">
    <source>
        <dbReference type="ARBA" id="ARBA00022692"/>
    </source>
</evidence>
<dbReference type="PANTHER" id="PTHR33445:SF1">
    <property type="entry name" value="ATP SYNTHASE SUBUNIT B"/>
    <property type="match status" value="1"/>
</dbReference>
<evidence type="ECO:0000256" key="4">
    <source>
        <dbReference type="ARBA" id="ARBA00022547"/>
    </source>
</evidence>
<dbReference type="AlphaFoldDB" id="A0A0K8MFA5"/>
<sequence>MMVPTLSMTKAMPLGDMVFIIVAFLTLMVILKYVAYGPLTQALDARADKINNDLDSAQKANADATALVAEREKELTEGKNQASQVITAAKKSAKDQSEALLKTANDQALSLKKAAEADADQLKVEALSSAKKDVAELSVTIASKLMQKNLSADDQRSLIDAYLADLDQQ</sequence>
<keyword evidence="15" id="KW-0175">Coiled coil</keyword>
<evidence type="ECO:0000256" key="10">
    <source>
        <dbReference type="ARBA" id="ARBA00023310"/>
    </source>
</evidence>
<dbReference type="GO" id="GO:0045259">
    <property type="term" value="C:proton-transporting ATP synthase complex"/>
    <property type="evidence" value="ECO:0007669"/>
    <property type="project" value="UniProtKB-KW"/>
</dbReference>
<evidence type="ECO:0000256" key="14">
    <source>
        <dbReference type="RuleBase" id="RU003848"/>
    </source>
</evidence>
<evidence type="ECO:0000256" key="2">
    <source>
        <dbReference type="ARBA" id="ARBA00022448"/>
    </source>
</evidence>
<keyword evidence="17" id="KW-1185">Reference proteome</keyword>
<dbReference type="InterPro" id="IPR002146">
    <property type="entry name" value="ATP_synth_b/b'su_bac/chlpt"/>
</dbReference>
<keyword evidence="10 13" id="KW-0066">ATP synthesis</keyword>
<dbReference type="GO" id="GO:0046961">
    <property type="term" value="F:proton-transporting ATPase activity, rotational mechanism"/>
    <property type="evidence" value="ECO:0007669"/>
    <property type="project" value="TreeGrafter"/>
</dbReference>
<gene>
    <name evidence="13 16" type="primary">atpF</name>
    <name evidence="16" type="ORF">FFIC_080120</name>
</gene>
<name>A0A0K8MFA5_9LACO</name>
<dbReference type="GO" id="GO:0012505">
    <property type="term" value="C:endomembrane system"/>
    <property type="evidence" value="ECO:0007669"/>
    <property type="project" value="UniProtKB-SubCell"/>
</dbReference>
<dbReference type="EMBL" id="DF967985">
    <property type="protein sequence ID" value="GAO99167.1"/>
    <property type="molecule type" value="Genomic_DNA"/>
</dbReference>
<dbReference type="GO" id="GO:0046933">
    <property type="term" value="F:proton-transporting ATP synthase activity, rotational mechanism"/>
    <property type="evidence" value="ECO:0007669"/>
    <property type="project" value="UniProtKB-UniRule"/>
</dbReference>
<dbReference type="GO" id="GO:0005886">
    <property type="term" value="C:plasma membrane"/>
    <property type="evidence" value="ECO:0007669"/>
    <property type="project" value="UniProtKB-SubCell"/>
</dbReference>
<comment type="subunit">
    <text evidence="13">F-type ATPases have 2 components, F(1) - the catalytic core - and F(0) - the membrane proton channel. F(1) has five subunits: alpha(3), beta(3), gamma(1), delta(1), epsilon(1). F(0) has three main subunits: a(1), b(2) and c(10-14). The alpha and beta chains form an alternating ring which encloses part of the gamma chain. F(1) is attached to F(0) by a central stalk formed by the gamma and epsilon chains, while a peripheral stalk is formed by the delta and b chains.</text>
</comment>
<keyword evidence="9 13" id="KW-0472">Membrane</keyword>
<reference evidence="16 17" key="1">
    <citation type="journal article" date="2015" name="BMC Genomics">
        <title>Comparative genomics of Fructobacillus spp. and Leuconostoc spp. reveals niche-specific evolution of Fructobacillus spp.</title>
        <authorList>
            <person name="Endo A."/>
            <person name="Tanizawa Y."/>
            <person name="Tanaka N."/>
            <person name="Maeno S."/>
            <person name="Kumar H."/>
            <person name="Shiwa Y."/>
            <person name="Okada S."/>
            <person name="Yoshikawa H."/>
            <person name="Dicks L."/>
            <person name="Nakagawa J."/>
            <person name="Arita M."/>
        </authorList>
    </citation>
    <scope>NUCLEOTIDE SEQUENCE [LARGE SCALE GENOMIC DNA]</scope>
    <source>
        <strain evidence="16 17">JCM 12225</strain>
    </source>
</reference>
<evidence type="ECO:0000256" key="1">
    <source>
        <dbReference type="ARBA" id="ARBA00005513"/>
    </source>
</evidence>
<evidence type="ECO:0000256" key="6">
    <source>
        <dbReference type="ARBA" id="ARBA00022781"/>
    </source>
</evidence>
<feature type="transmembrane region" description="Helical" evidence="13">
    <location>
        <begin position="17"/>
        <end position="36"/>
    </location>
</feature>
<dbReference type="InterPro" id="IPR005864">
    <property type="entry name" value="ATP_synth_F0_bsu_bac"/>
</dbReference>
<evidence type="ECO:0000256" key="12">
    <source>
        <dbReference type="ARBA" id="ARBA00037847"/>
    </source>
</evidence>
<keyword evidence="3 13" id="KW-1003">Cell membrane</keyword>
<keyword evidence="8 13" id="KW-0406">Ion transport</keyword>
<comment type="function">
    <text evidence="11 13">F(1)F(0) ATP synthase produces ATP from ADP in the presence of a proton or sodium gradient. F-type ATPases consist of two structural domains, F(1) containing the extramembraneous catalytic core and F(0) containing the membrane proton channel, linked together by a central stalk and a peripheral stalk. During catalysis, ATP synthesis in the catalytic domain of F(1) is coupled via a rotary mechanism of the central stalk subunits to proton translocation.</text>
</comment>
<keyword evidence="2 13" id="KW-0813">Transport</keyword>
<dbReference type="Gene3D" id="6.10.250.1580">
    <property type="match status" value="1"/>
</dbReference>
<dbReference type="Proteomes" id="UP000253891">
    <property type="component" value="Unassembled WGS sequence"/>
</dbReference>
<accession>A0A0K8MFA5</accession>
<proteinExistence type="inferred from homology"/>
<evidence type="ECO:0000313" key="17">
    <source>
        <dbReference type="Proteomes" id="UP000253891"/>
    </source>
</evidence>
<organism evidence="16 17">
    <name type="scientific">Fructobacillus ficulneus</name>
    <dbReference type="NCBI Taxonomy" id="157463"/>
    <lineage>
        <taxon>Bacteria</taxon>
        <taxon>Bacillati</taxon>
        <taxon>Bacillota</taxon>
        <taxon>Bacilli</taxon>
        <taxon>Lactobacillales</taxon>
        <taxon>Lactobacillaceae</taxon>
        <taxon>Fructobacillus</taxon>
    </lineage>
</organism>
<keyword evidence="7 13" id="KW-1133">Transmembrane helix</keyword>